<dbReference type="Pfam" id="PF01814">
    <property type="entry name" value="Hemerythrin"/>
    <property type="match status" value="1"/>
</dbReference>
<evidence type="ECO:0000313" key="2">
    <source>
        <dbReference type="EMBL" id="MBB4011330.1"/>
    </source>
</evidence>
<dbReference type="Proteomes" id="UP000561045">
    <property type="component" value="Unassembled WGS sequence"/>
</dbReference>
<dbReference type="RefSeq" id="WP_183631766.1">
    <property type="nucleotide sequence ID" value="NZ_BAABLE010000011.1"/>
</dbReference>
<dbReference type="Gene3D" id="1.20.120.520">
    <property type="entry name" value="nmb1532 protein domain like"/>
    <property type="match status" value="1"/>
</dbReference>
<keyword evidence="3" id="KW-1185">Reference proteome</keyword>
<dbReference type="PANTHER" id="PTHR39966:SF3">
    <property type="entry name" value="DUF438 DOMAIN-CONTAINING PROTEIN"/>
    <property type="match status" value="1"/>
</dbReference>
<protein>
    <submittedName>
        <fullName evidence="2">Iron-sulfur cluster repair protein YtfE (RIC family)</fullName>
    </submittedName>
</protein>
<sequence>MASVIEHFAADHRACDDVFARAEQAIAQRAQRQAADAFARFHLLLDAHFRAEEDVIFPAFEAATGMSAGPSAVMRSEHGEMLALCEDVRRLIAAGEFDEAASLADTLFSIMQAHNMKEEQILYPMCDQVLSAHPQVVADAIARLGMPEIAQ</sequence>
<organism evidence="2 3">
    <name type="scientific">Niveibacterium umoris</name>
    <dbReference type="NCBI Taxonomy" id="1193620"/>
    <lineage>
        <taxon>Bacteria</taxon>
        <taxon>Pseudomonadati</taxon>
        <taxon>Pseudomonadota</taxon>
        <taxon>Betaproteobacteria</taxon>
        <taxon>Rhodocyclales</taxon>
        <taxon>Rhodocyclaceae</taxon>
        <taxon>Niveibacterium</taxon>
    </lineage>
</organism>
<name>A0A840BE92_9RHOO</name>
<feature type="domain" description="Hemerythrin-like" evidence="1">
    <location>
        <begin position="4"/>
        <end position="126"/>
    </location>
</feature>
<dbReference type="InterPro" id="IPR012312">
    <property type="entry name" value="Hemerythrin-like"/>
</dbReference>
<dbReference type="EMBL" id="JACIET010000001">
    <property type="protein sequence ID" value="MBB4011330.1"/>
    <property type="molecule type" value="Genomic_DNA"/>
</dbReference>
<evidence type="ECO:0000313" key="3">
    <source>
        <dbReference type="Proteomes" id="UP000561045"/>
    </source>
</evidence>
<reference evidence="2 3" key="1">
    <citation type="submission" date="2020-08" db="EMBL/GenBank/DDBJ databases">
        <title>Genomic Encyclopedia of Type Strains, Phase IV (KMG-IV): sequencing the most valuable type-strain genomes for metagenomic binning, comparative biology and taxonomic classification.</title>
        <authorList>
            <person name="Goeker M."/>
        </authorList>
    </citation>
    <scope>NUCLEOTIDE SEQUENCE [LARGE SCALE GENOMIC DNA]</scope>
    <source>
        <strain evidence="2 3">DSM 106739</strain>
    </source>
</reference>
<accession>A0A840BE92</accession>
<proteinExistence type="predicted"/>
<dbReference type="GO" id="GO:0005886">
    <property type="term" value="C:plasma membrane"/>
    <property type="evidence" value="ECO:0007669"/>
    <property type="project" value="TreeGrafter"/>
</dbReference>
<comment type="caution">
    <text evidence="2">The sequence shown here is derived from an EMBL/GenBank/DDBJ whole genome shotgun (WGS) entry which is preliminary data.</text>
</comment>
<evidence type="ECO:0000259" key="1">
    <source>
        <dbReference type="Pfam" id="PF01814"/>
    </source>
</evidence>
<dbReference type="AlphaFoldDB" id="A0A840BE92"/>
<dbReference type="PANTHER" id="PTHR39966">
    <property type="entry name" value="BLL2471 PROTEIN-RELATED"/>
    <property type="match status" value="1"/>
</dbReference>
<gene>
    <name evidence="2" type="ORF">GGR36_000638</name>
</gene>